<dbReference type="AlphaFoldDB" id="A0AAE1FZ26"/>
<evidence type="ECO:0000313" key="2">
    <source>
        <dbReference type="Proteomes" id="UP001286313"/>
    </source>
</evidence>
<keyword evidence="2" id="KW-1185">Reference proteome</keyword>
<evidence type="ECO:0000313" key="1">
    <source>
        <dbReference type="EMBL" id="KAK3880383.1"/>
    </source>
</evidence>
<name>A0AAE1FZ26_PETCI</name>
<reference evidence="1" key="1">
    <citation type="submission" date="2023-10" db="EMBL/GenBank/DDBJ databases">
        <title>Genome assemblies of two species of porcelain crab, Petrolisthes cinctipes and Petrolisthes manimaculis (Anomura: Porcellanidae).</title>
        <authorList>
            <person name="Angst P."/>
        </authorList>
    </citation>
    <scope>NUCLEOTIDE SEQUENCE</scope>
    <source>
        <strain evidence="1">PB745_01</strain>
        <tissue evidence="1">Gill</tissue>
    </source>
</reference>
<accession>A0AAE1FZ26</accession>
<protein>
    <submittedName>
        <fullName evidence="1">Uncharacterized protein</fullName>
    </submittedName>
</protein>
<dbReference type="PANTHER" id="PTHR37162">
    <property type="entry name" value="HAT FAMILY DIMERISATION DOMAINCONTAINING PROTEIN-RELATED"/>
    <property type="match status" value="1"/>
</dbReference>
<proteinExistence type="predicted"/>
<sequence>MFSSDGASNMTGENNSLWSRVKQESPHCIKMGCTCHSLALCIQKGFEKLPSSLGFMLLEIPKWFRKSSLKHESYKMLFETMNMGEERAGTPLPFMSLSATRWLVRGKVIYNILVNWMELKTYFQCASIQGSNGVWYKTRILHEMLSDDCNYLYFVFSSPIVIEFERVNSLFQSTNASPSRLLHELDTHFKAFNQRVNDQDRKLLPLEKIDFGAKFKLECKQLCRSEKALTVDRLLGVQQ</sequence>
<gene>
    <name evidence="1" type="ORF">Pcinc_015149</name>
</gene>
<comment type="caution">
    <text evidence="1">The sequence shown here is derived from an EMBL/GenBank/DDBJ whole genome shotgun (WGS) entry which is preliminary data.</text>
</comment>
<dbReference type="EMBL" id="JAWQEG010001327">
    <property type="protein sequence ID" value="KAK3880383.1"/>
    <property type="molecule type" value="Genomic_DNA"/>
</dbReference>
<organism evidence="1 2">
    <name type="scientific">Petrolisthes cinctipes</name>
    <name type="common">Flat porcelain crab</name>
    <dbReference type="NCBI Taxonomy" id="88211"/>
    <lineage>
        <taxon>Eukaryota</taxon>
        <taxon>Metazoa</taxon>
        <taxon>Ecdysozoa</taxon>
        <taxon>Arthropoda</taxon>
        <taxon>Crustacea</taxon>
        <taxon>Multicrustacea</taxon>
        <taxon>Malacostraca</taxon>
        <taxon>Eumalacostraca</taxon>
        <taxon>Eucarida</taxon>
        <taxon>Decapoda</taxon>
        <taxon>Pleocyemata</taxon>
        <taxon>Anomura</taxon>
        <taxon>Galatheoidea</taxon>
        <taxon>Porcellanidae</taxon>
        <taxon>Petrolisthes</taxon>
    </lineage>
</organism>
<dbReference type="Proteomes" id="UP001286313">
    <property type="component" value="Unassembled WGS sequence"/>
</dbReference>
<dbReference type="PANTHER" id="PTHR37162:SF1">
    <property type="entry name" value="BED-TYPE DOMAIN-CONTAINING PROTEIN"/>
    <property type="match status" value="1"/>
</dbReference>